<proteinExistence type="predicted"/>
<dbReference type="InterPro" id="IPR036515">
    <property type="entry name" value="Transposase_17_sf"/>
</dbReference>
<organism evidence="2 3">
    <name type="scientific">Fodinibius salsisoli</name>
    <dbReference type="NCBI Taxonomy" id="2820877"/>
    <lineage>
        <taxon>Bacteria</taxon>
        <taxon>Pseudomonadati</taxon>
        <taxon>Balneolota</taxon>
        <taxon>Balneolia</taxon>
        <taxon>Balneolales</taxon>
        <taxon>Balneolaceae</taxon>
        <taxon>Fodinibius</taxon>
    </lineage>
</organism>
<dbReference type="InterPro" id="IPR002686">
    <property type="entry name" value="Transposase_17"/>
</dbReference>
<gene>
    <name evidence="2" type="ORF">J6I44_16875</name>
</gene>
<dbReference type="InterPro" id="IPR052715">
    <property type="entry name" value="RAYT_transposase"/>
</dbReference>
<comment type="caution">
    <text evidence="2">The sequence shown here is derived from an EMBL/GenBank/DDBJ whole genome shotgun (WGS) entry which is preliminary data.</text>
</comment>
<reference evidence="2 3" key="1">
    <citation type="submission" date="2021-03" db="EMBL/GenBank/DDBJ databases">
        <title>Aliifodinibius sp. nov., a new bacterium isolated from saline soil.</title>
        <authorList>
            <person name="Galisteo C."/>
            <person name="De La Haba R."/>
            <person name="Sanchez-Porro C."/>
            <person name="Ventosa A."/>
        </authorList>
    </citation>
    <scope>NUCLEOTIDE SEQUENCE [LARGE SCALE GENOMIC DNA]</scope>
    <source>
        <strain evidence="2 3">1BSP15-2V2</strain>
    </source>
</reference>
<accession>A0ABT3PRQ0</accession>
<dbReference type="EMBL" id="JAGGJA010000014">
    <property type="protein sequence ID" value="MCW9708538.1"/>
    <property type="molecule type" value="Genomic_DNA"/>
</dbReference>
<dbReference type="SMART" id="SM01321">
    <property type="entry name" value="Y1_Tnp"/>
    <property type="match status" value="1"/>
</dbReference>
<evidence type="ECO:0000259" key="1">
    <source>
        <dbReference type="SMART" id="SM01321"/>
    </source>
</evidence>
<dbReference type="Gene3D" id="3.30.70.1290">
    <property type="entry name" value="Transposase IS200-like"/>
    <property type="match status" value="1"/>
</dbReference>
<evidence type="ECO:0000313" key="3">
    <source>
        <dbReference type="Proteomes" id="UP001207918"/>
    </source>
</evidence>
<evidence type="ECO:0000313" key="2">
    <source>
        <dbReference type="EMBL" id="MCW9708538.1"/>
    </source>
</evidence>
<dbReference type="PANTHER" id="PTHR36966">
    <property type="entry name" value="REP-ASSOCIATED TYROSINE TRANSPOSASE"/>
    <property type="match status" value="1"/>
</dbReference>
<sequence>MNKFRKHDRKVHRLKGYDYSKSGYYFITICVADRFHLFGKIIKEQIKLNEYGKIAEEEWRKTEKLRNNVRLDEFIVMPNHVHGIIELFKPSSDTARRVTTERFGKPVRGSLPTIVRSYKSAVTKQINELNEQRGDKVWQKNYYDHIVRNHEELNRIRKYIKDNPKNWEHDKLNIE</sequence>
<dbReference type="SUPFAM" id="SSF143422">
    <property type="entry name" value="Transposase IS200-like"/>
    <property type="match status" value="1"/>
</dbReference>
<protein>
    <submittedName>
        <fullName evidence="2">Transposase</fullName>
    </submittedName>
</protein>
<dbReference type="Proteomes" id="UP001207918">
    <property type="component" value="Unassembled WGS sequence"/>
</dbReference>
<keyword evidence="3" id="KW-1185">Reference proteome</keyword>
<dbReference type="RefSeq" id="WP_265767322.1">
    <property type="nucleotide sequence ID" value="NZ_JAGGJA010000014.1"/>
</dbReference>
<dbReference type="PANTHER" id="PTHR36966:SF1">
    <property type="entry name" value="REP-ASSOCIATED TYROSINE TRANSPOSASE"/>
    <property type="match status" value="1"/>
</dbReference>
<name>A0ABT3PRQ0_9BACT</name>
<feature type="domain" description="Transposase IS200-like" evidence="1">
    <location>
        <begin position="20"/>
        <end position="163"/>
    </location>
</feature>